<evidence type="ECO:0000259" key="4">
    <source>
        <dbReference type="PROSITE" id="PS51755"/>
    </source>
</evidence>
<gene>
    <name evidence="5" type="ORF">SAMN02910418_02444</name>
</gene>
<dbReference type="Gene3D" id="1.25.40.10">
    <property type="entry name" value="Tetratricopeptide repeat domain"/>
    <property type="match status" value="2"/>
</dbReference>
<dbReference type="OrthoDB" id="9812579at2"/>
<dbReference type="SMART" id="SM00862">
    <property type="entry name" value="Trans_reg_C"/>
    <property type="match status" value="1"/>
</dbReference>
<dbReference type="GO" id="GO:0006355">
    <property type="term" value="P:regulation of DNA-templated transcription"/>
    <property type="evidence" value="ECO:0007669"/>
    <property type="project" value="InterPro"/>
</dbReference>
<dbReference type="Proteomes" id="UP000199288">
    <property type="component" value="Unassembled WGS sequence"/>
</dbReference>
<dbReference type="InterPro" id="IPR001867">
    <property type="entry name" value="OmpR/PhoB-type_DNA-bd"/>
</dbReference>
<reference evidence="6" key="1">
    <citation type="submission" date="2016-10" db="EMBL/GenBank/DDBJ databases">
        <authorList>
            <person name="Varghese N."/>
            <person name="Submissions S."/>
        </authorList>
    </citation>
    <scope>NUCLEOTIDE SEQUENCE [LARGE SCALE GENOMIC DNA]</scope>
    <source>
        <strain evidence="6">KPR-1</strain>
    </source>
</reference>
<evidence type="ECO:0000256" key="3">
    <source>
        <dbReference type="PROSITE-ProRule" id="PRU01091"/>
    </source>
</evidence>
<dbReference type="InterPro" id="IPR011990">
    <property type="entry name" value="TPR-like_helical_dom_sf"/>
</dbReference>
<feature type="DNA-binding region" description="OmpR/PhoB-type" evidence="3">
    <location>
        <begin position="150"/>
        <end position="253"/>
    </location>
</feature>
<dbReference type="PROSITE" id="PS51755">
    <property type="entry name" value="OMPR_PHOB"/>
    <property type="match status" value="1"/>
</dbReference>
<dbReference type="PANTHER" id="PTHR35807">
    <property type="entry name" value="TRANSCRIPTIONAL REGULATOR REDD-RELATED"/>
    <property type="match status" value="1"/>
</dbReference>
<dbReference type="Pfam" id="PF03704">
    <property type="entry name" value="BTAD"/>
    <property type="match status" value="1"/>
</dbReference>
<organism evidence="5 6">
    <name type="scientific">Bowdeniella nasicola</name>
    <dbReference type="NCBI Taxonomy" id="208480"/>
    <lineage>
        <taxon>Bacteria</taxon>
        <taxon>Bacillati</taxon>
        <taxon>Actinomycetota</taxon>
        <taxon>Actinomycetes</taxon>
        <taxon>Actinomycetales</taxon>
        <taxon>Actinomycetaceae</taxon>
        <taxon>Bowdeniella</taxon>
    </lineage>
</organism>
<evidence type="ECO:0000256" key="1">
    <source>
        <dbReference type="ARBA" id="ARBA00005820"/>
    </source>
</evidence>
<feature type="domain" description="OmpR/PhoB-type" evidence="4">
    <location>
        <begin position="150"/>
        <end position="253"/>
    </location>
</feature>
<dbReference type="Pfam" id="PF00486">
    <property type="entry name" value="Trans_reg_C"/>
    <property type="match status" value="1"/>
</dbReference>
<dbReference type="InterPro" id="IPR051677">
    <property type="entry name" value="AfsR-DnrI-RedD_regulator"/>
</dbReference>
<dbReference type="SUPFAM" id="SSF48452">
    <property type="entry name" value="TPR-like"/>
    <property type="match status" value="1"/>
</dbReference>
<keyword evidence="6" id="KW-1185">Reference proteome</keyword>
<dbReference type="AlphaFoldDB" id="A0A1H4E5H6"/>
<protein>
    <submittedName>
        <fullName evidence="5">Transcriptional regulatory protein, C terminal</fullName>
    </submittedName>
</protein>
<dbReference type="GO" id="GO:0003677">
    <property type="term" value="F:DNA binding"/>
    <property type="evidence" value="ECO:0007669"/>
    <property type="project" value="UniProtKB-UniRule"/>
</dbReference>
<accession>A0A1H4E5H6</accession>
<sequence>MATLSLLALVTAELGDRDMAAALRIILLPFRDQLITMGFGAICLGTVHRPIARLSLLLGDKEEAIRHYRAAITFTAQLGAHPWLAEAQIDLAELLLQGDDSVRADEAETLVVEALATARALSLHRLEELAASLLATARRKGKDAMLRTSFPEPHVRPTIRVLGTFDVTSIRGEPVRWQSRKARELLKILVSRRGTTVTRERLIDLLWPDEQLDRLYNRLAVAASTIRRAFDPAAELPPNTFVESRGDLIRLNTRLIEIDAECFMSDARAALEHALDTTARIDMLVAALDRYAGDVLIDEPDAPWALHYRREVHDTFLEAAYALALAASAKGDQLTRVDAYRRILGLDVYEQRAHEGLIHALTTLGARGQAAEAEANYMQRMRELGVNVGQARPSHSEE</sequence>
<dbReference type="SUPFAM" id="SSF46894">
    <property type="entry name" value="C-terminal effector domain of the bipartite response regulators"/>
    <property type="match status" value="1"/>
</dbReference>
<dbReference type="EMBL" id="FNQV01000028">
    <property type="protein sequence ID" value="SEA80087.1"/>
    <property type="molecule type" value="Genomic_DNA"/>
</dbReference>
<comment type="similarity">
    <text evidence="1">Belongs to the AfsR/DnrI/RedD regulatory family.</text>
</comment>
<dbReference type="InterPro" id="IPR036388">
    <property type="entry name" value="WH-like_DNA-bd_sf"/>
</dbReference>
<dbReference type="RefSeq" id="WP_092566241.1">
    <property type="nucleotide sequence ID" value="NZ_FNQV01000028.1"/>
</dbReference>
<dbReference type="PANTHER" id="PTHR35807:SF2">
    <property type="entry name" value="TRANSCRIPTIONAL ACTIVATOR DOMAIN"/>
    <property type="match status" value="1"/>
</dbReference>
<dbReference type="InterPro" id="IPR005158">
    <property type="entry name" value="BTAD"/>
</dbReference>
<dbReference type="Gene3D" id="1.10.10.10">
    <property type="entry name" value="Winged helix-like DNA-binding domain superfamily/Winged helix DNA-binding domain"/>
    <property type="match status" value="1"/>
</dbReference>
<evidence type="ECO:0000313" key="6">
    <source>
        <dbReference type="Proteomes" id="UP000199288"/>
    </source>
</evidence>
<dbReference type="GO" id="GO:0000160">
    <property type="term" value="P:phosphorelay signal transduction system"/>
    <property type="evidence" value="ECO:0007669"/>
    <property type="project" value="InterPro"/>
</dbReference>
<keyword evidence="2 3" id="KW-0238">DNA-binding</keyword>
<dbReference type="InterPro" id="IPR016032">
    <property type="entry name" value="Sig_transdc_resp-reg_C-effctor"/>
</dbReference>
<proteinExistence type="inferred from homology"/>
<name>A0A1H4E5H6_9ACTO</name>
<evidence type="ECO:0000256" key="2">
    <source>
        <dbReference type="ARBA" id="ARBA00023125"/>
    </source>
</evidence>
<evidence type="ECO:0000313" key="5">
    <source>
        <dbReference type="EMBL" id="SEA80087.1"/>
    </source>
</evidence>